<name>A0ACC2TNE7_9FUNG</name>
<gene>
    <name evidence="1" type="ORF">DSO57_1028756</name>
</gene>
<reference evidence="1" key="1">
    <citation type="submission" date="2022-04" db="EMBL/GenBank/DDBJ databases">
        <title>Genome of the entomopathogenic fungus Entomophthora muscae.</title>
        <authorList>
            <person name="Elya C."/>
            <person name="Lovett B.R."/>
            <person name="Lee E."/>
            <person name="Macias A.M."/>
            <person name="Hajek A.E."/>
            <person name="De Bivort B.L."/>
            <person name="Kasson M.T."/>
            <person name="De Fine Licht H.H."/>
            <person name="Stajich J.E."/>
        </authorList>
    </citation>
    <scope>NUCLEOTIDE SEQUENCE</scope>
    <source>
        <strain evidence="1">Berkeley</strain>
    </source>
</reference>
<comment type="caution">
    <text evidence="1">The sequence shown here is derived from an EMBL/GenBank/DDBJ whole genome shotgun (WGS) entry which is preliminary data.</text>
</comment>
<accession>A0ACC2TNE7</accession>
<sequence length="557" mass="60459">MLDGYKTAIQVYCCYLMADLVHSEELENAIIPVGDEKVLADVVPEEPKQRSLRSKLKLGLMLVLVLVYYVASMILTPTSPLLRSVICGFIVLKIFFKFFPVRRVTRPISRSLEPLISKVRDVPSLVRHGIGAALIIILLLAVTFGFPETESGTIAQRCQSLFGLGVLLLMMIALSRDFRNINWQPVISGIFIQLGVGLFVMKTSVGKDLFRFLSSQCDAFLGFATEGSKFVIGPLAATQAFVFSVLPAIIFFAAFIQILYHLGVMQWVIVKSAWFFKVVMDTSGSESVVAAASPFIGMCESPMLVEPFLSEMTRSELHQVMSSGFSTIAGSVLIAFISFGINSEALITSCVMAVPCSLALSKLRYPETEESKTKGHVILSEEKERSSNILHAATNGATQGITLCLLISSALLGIISLIALVNSLLTFFGSFLRIKELTLQLMGGYVFLPFAWLVGTPSRECEAVGQLMAIKLFTNEFVAFGRLAELQKAGELSTRASIIATYALCGFANFSSIGIQIGCLGAMAPTRKRDLAELALSAMFTGTICTFVSAAIAGILI</sequence>
<dbReference type="EMBL" id="QTSX02002314">
    <property type="protein sequence ID" value="KAJ9076174.1"/>
    <property type="molecule type" value="Genomic_DNA"/>
</dbReference>
<keyword evidence="2" id="KW-1185">Reference proteome</keyword>
<evidence type="ECO:0000313" key="1">
    <source>
        <dbReference type="EMBL" id="KAJ9076174.1"/>
    </source>
</evidence>
<proteinExistence type="predicted"/>
<evidence type="ECO:0000313" key="2">
    <source>
        <dbReference type="Proteomes" id="UP001165960"/>
    </source>
</evidence>
<organism evidence="1 2">
    <name type="scientific">Entomophthora muscae</name>
    <dbReference type="NCBI Taxonomy" id="34485"/>
    <lineage>
        <taxon>Eukaryota</taxon>
        <taxon>Fungi</taxon>
        <taxon>Fungi incertae sedis</taxon>
        <taxon>Zoopagomycota</taxon>
        <taxon>Entomophthoromycotina</taxon>
        <taxon>Entomophthoromycetes</taxon>
        <taxon>Entomophthorales</taxon>
        <taxon>Entomophthoraceae</taxon>
        <taxon>Entomophthora</taxon>
    </lineage>
</organism>
<dbReference type="Proteomes" id="UP001165960">
    <property type="component" value="Unassembled WGS sequence"/>
</dbReference>
<protein>
    <submittedName>
        <fullName evidence="1">Uncharacterized protein</fullName>
    </submittedName>
</protein>